<dbReference type="Gene3D" id="2.60.40.1180">
    <property type="entry name" value="Golgi alpha-mannosidase II"/>
    <property type="match status" value="1"/>
</dbReference>
<reference evidence="13 14" key="1">
    <citation type="journal article" date="2023" name="bioRxiv">
        <title>An intranuclear bacterial parasite of deep-sea mussels expresses apoptosis inhibitors acquired from its host.</title>
        <authorList>
            <person name="Gonzalez Porras M.A."/>
            <person name="Assie A."/>
            <person name="Tietjen M."/>
            <person name="Violette M."/>
            <person name="Kleiner M."/>
            <person name="Gruber-Vodicka H."/>
            <person name="Dubilier N."/>
            <person name="Leisch N."/>
        </authorList>
    </citation>
    <scope>NUCLEOTIDE SEQUENCE [LARGE SCALE GENOMIC DNA]</scope>
    <source>
        <strain evidence="13">IAP13</strain>
    </source>
</reference>
<dbReference type="InterPro" id="IPR006407">
    <property type="entry name" value="GlgB"/>
</dbReference>
<evidence type="ECO:0000259" key="12">
    <source>
        <dbReference type="SMART" id="SM00642"/>
    </source>
</evidence>
<dbReference type="SUPFAM" id="SSF51445">
    <property type="entry name" value="(Trans)glycosidases"/>
    <property type="match status" value="1"/>
</dbReference>
<dbReference type="Pfam" id="PF02806">
    <property type="entry name" value="Alpha-amylase_C"/>
    <property type="match status" value="1"/>
</dbReference>
<evidence type="ECO:0000256" key="6">
    <source>
        <dbReference type="ARBA" id="ARBA00022676"/>
    </source>
</evidence>
<dbReference type="HAMAP" id="MF_00685">
    <property type="entry name" value="GlgB"/>
    <property type="match status" value="1"/>
</dbReference>
<dbReference type="Gene3D" id="3.20.20.80">
    <property type="entry name" value="Glycosidases"/>
    <property type="match status" value="1"/>
</dbReference>
<dbReference type="Gene3D" id="2.60.40.10">
    <property type="entry name" value="Immunoglobulins"/>
    <property type="match status" value="2"/>
</dbReference>
<dbReference type="Pfam" id="PF00128">
    <property type="entry name" value="Alpha-amylase"/>
    <property type="match status" value="1"/>
</dbReference>
<protein>
    <recommendedName>
        <fullName evidence="10">1,4-alpha-glucan branching enzyme GlgB</fullName>
        <ecNumber evidence="10">2.4.1.18</ecNumber>
    </recommendedName>
    <alternativeName>
        <fullName evidence="10">1,4-alpha-D-glucan:1,4-alpha-D-glucan 6-glucosyl-transferase</fullName>
    </alternativeName>
    <alternativeName>
        <fullName evidence="10">Alpha-(1-&gt;4)-glucan branching enzyme</fullName>
    </alternativeName>
    <alternativeName>
        <fullName evidence="10">Glycogen branching enzyme</fullName>
        <shortName evidence="10">BE</shortName>
    </alternativeName>
</protein>
<accession>A0AA90NRI7</accession>
<dbReference type="InterPro" id="IPR013783">
    <property type="entry name" value="Ig-like_fold"/>
</dbReference>
<dbReference type="GO" id="GO:0005829">
    <property type="term" value="C:cytosol"/>
    <property type="evidence" value="ECO:0007669"/>
    <property type="project" value="TreeGrafter"/>
</dbReference>
<keyword evidence="6 10" id="KW-0328">Glycosyltransferase</keyword>
<dbReference type="GO" id="GO:0004553">
    <property type="term" value="F:hydrolase activity, hydrolyzing O-glycosyl compounds"/>
    <property type="evidence" value="ECO:0007669"/>
    <property type="project" value="InterPro"/>
</dbReference>
<comment type="caution">
    <text evidence="13">The sequence shown here is derived from an EMBL/GenBank/DDBJ whole genome shotgun (WGS) entry which is preliminary data.</text>
</comment>
<dbReference type="SUPFAM" id="SSF51011">
    <property type="entry name" value="Glycosyl hydrolase domain"/>
    <property type="match status" value="1"/>
</dbReference>
<dbReference type="InterPro" id="IPR037439">
    <property type="entry name" value="Branching_enzy"/>
</dbReference>
<dbReference type="Pfam" id="PF22019">
    <property type="entry name" value="GlgB_N"/>
    <property type="match status" value="1"/>
</dbReference>
<keyword evidence="8 10" id="KW-0320">Glycogen biosynthesis</keyword>
<sequence>MHTTAIPTFVVNKFACASYATPFDWLGLHSHPTEKGFVIRVWRPDAETVRVLEHSSKKLLGIMVPDGKGVFELILSQKRKRFNYQLDICLKGGQRFITFDPYQFGQYVLSQDDVDSNALYRHLGAHKLEHHFNTKSIVAGILFRVYAPNASSVSVIGSFNNWDGRIHPMASANDGIWRLFLPGVVAGDLYKYEIHDQQGRRLPLKSDPFGEYIEQWPGLASIVYDREKYCWSDVNWLKNRKNIQGCDQPFSIYEVHAGSWKRHANGDFLSYQELASELIPYVKNMGFTHIELMPISEHPFYGSWGYQPVGLFAPTSRYGSPDDFKYFVDQCHQAGVGVILDWVPAHFPNDTHGLVNFDGTALYEHPDFKRGWHPDWKACIYDFGKTWVDDFLVSNALYWLEEFHIDGLRVDAVASMLYLDYSRSHGEWEQNIHGGNENLEAIALLKRFNETVYSRHPDVITIAEESTSWPGVSDFTYNQGLGFGYKWNMGWMHDSLNYMKKDPAHRCYHHDQMTFSTVYLWSENFVLPLSHDEVVHGKGTLLTRMPGDDWQRFANLRAYLAFMFTHPGKKLLFMGGEIATYNEWDCNHSLDWSLLNQGDGRHKGIQTLVKKLNEIYRDIPSLHELDTKSGGFRWIVINDSSQSVFAFARYDKKRRCSIVINNLTPVVRNNYRIGVPDSGRYAEVLNTDSADFGGSGVLVGDNLEAQSIEEHGYEQSLNLTLPPLATVILVPYQ</sequence>
<dbReference type="PANTHER" id="PTHR43651">
    <property type="entry name" value="1,4-ALPHA-GLUCAN-BRANCHING ENZYME"/>
    <property type="match status" value="1"/>
</dbReference>
<dbReference type="PIRSF" id="PIRSF000463">
    <property type="entry name" value="GlgB"/>
    <property type="match status" value="1"/>
</dbReference>
<dbReference type="FunFam" id="2.60.40.1180:FF:000002">
    <property type="entry name" value="1,4-alpha-glucan branching enzyme GlgB"/>
    <property type="match status" value="1"/>
</dbReference>
<feature type="active site" description="Proton donor" evidence="10 11">
    <location>
        <position position="464"/>
    </location>
</feature>
<dbReference type="InterPro" id="IPR044143">
    <property type="entry name" value="GlgB_N_E_set_prok"/>
</dbReference>
<evidence type="ECO:0000256" key="9">
    <source>
        <dbReference type="ARBA" id="ARBA00023277"/>
    </source>
</evidence>
<dbReference type="CDD" id="cd11322">
    <property type="entry name" value="AmyAc_Glg_BE"/>
    <property type="match status" value="1"/>
</dbReference>
<comment type="function">
    <text evidence="2 10">Catalyzes the formation of the alpha-1,6-glucosidic linkages in glycogen by scission of a 1,4-alpha-linked oligosaccharide from growing alpha-1,4-glucan chains and the subsequent attachment of the oligosaccharide to the alpha-1,6 position.</text>
</comment>
<comment type="catalytic activity">
    <reaction evidence="1 10">
        <text>Transfers a segment of a (1-&gt;4)-alpha-D-glucan chain to a primary hydroxy group in a similar glucan chain.</text>
        <dbReference type="EC" id="2.4.1.18"/>
    </reaction>
</comment>
<dbReference type="EC" id="2.4.1.18" evidence="10"/>
<dbReference type="InterPro" id="IPR054169">
    <property type="entry name" value="GlgB_N"/>
</dbReference>
<proteinExistence type="inferred from homology"/>
<dbReference type="NCBIfam" id="NF008967">
    <property type="entry name" value="PRK12313.1"/>
    <property type="match status" value="1"/>
</dbReference>
<dbReference type="InterPro" id="IPR014756">
    <property type="entry name" value="Ig_E-set"/>
</dbReference>
<dbReference type="InterPro" id="IPR006047">
    <property type="entry name" value="GH13_cat_dom"/>
</dbReference>
<evidence type="ECO:0000256" key="5">
    <source>
        <dbReference type="ARBA" id="ARBA00022600"/>
    </source>
</evidence>
<dbReference type="GO" id="GO:0043169">
    <property type="term" value="F:cation binding"/>
    <property type="evidence" value="ECO:0007669"/>
    <property type="project" value="InterPro"/>
</dbReference>
<dbReference type="CDD" id="cd02855">
    <property type="entry name" value="E_set_GBE_prok_N"/>
    <property type="match status" value="1"/>
</dbReference>
<dbReference type="SUPFAM" id="SSF81296">
    <property type="entry name" value="E set domains"/>
    <property type="match status" value="2"/>
</dbReference>
<comment type="subunit">
    <text evidence="10">Monomer.</text>
</comment>
<feature type="domain" description="Glycosyl hydrolase family 13 catalytic" evidence="12">
    <location>
        <begin position="254"/>
        <end position="601"/>
    </location>
</feature>
<evidence type="ECO:0000313" key="14">
    <source>
        <dbReference type="Proteomes" id="UP001178148"/>
    </source>
</evidence>
<dbReference type="NCBIfam" id="TIGR01515">
    <property type="entry name" value="branching_enzym"/>
    <property type="match status" value="1"/>
</dbReference>
<evidence type="ECO:0000256" key="8">
    <source>
        <dbReference type="ARBA" id="ARBA00023056"/>
    </source>
</evidence>
<dbReference type="PANTHER" id="PTHR43651:SF3">
    <property type="entry name" value="1,4-ALPHA-GLUCAN-BRANCHING ENZYME"/>
    <property type="match status" value="1"/>
</dbReference>
<evidence type="ECO:0000256" key="4">
    <source>
        <dbReference type="ARBA" id="ARBA00009000"/>
    </source>
</evidence>
<feature type="active site" description="Nucleophile" evidence="10 11">
    <location>
        <position position="411"/>
    </location>
</feature>
<gene>
    <name evidence="10 13" type="primary">glgB</name>
    <name evidence="13" type="ORF">QS748_08695</name>
</gene>
<name>A0AA90NRI7_9GAMM</name>
<dbReference type="InterPro" id="IPR004193">
    <property type="entry name" value="Glyco_hydro_13_N"/>
</dbReference>
<keyword evidence="9 10" id="KW-0119">Carbohydrate metabolism</keyword>
<dbReference type="EMBL" id="JASXSV010000011">
    <property type="protein sequence ID" value="MDP0589249.1"/>
    <property type="molecule type" value="Genomic_DNA"/>
</dbReference>
<dbReference type="SMART" id="SM00642">
    <property type="entry name" value="Aamy"/>
    <property type="match status" value="1"/>
</dbReference>
<keyword evidence="5 10" id="KW-0321">Glycogen metabolism</keyword>
<dbReference type="Proteomes" id="UP001178148">
    <property type="component" value="Unassembled WGS sequence"/>
</dbReference>
<dbReference type="FunFam" id="3.20.20.80:FF:000003">
    <property type="entry name" value="1,4-alpha-glucan branching enzyme GlgB"/>
    <property type="match status" value="1"/>
</dbReference>
<dbReference type="InterPro" id="IPR006048">
    <property type="entry name" value="A-amylase/branching_C"/>
</dbReference>
<comment type="pathway">
    <text evidence="3 10">Glycan biosynthesis; glycogen biosynthesis.</text>
</comment>
<dbReference type="AlphaFoldDB" id="A0AA90NRI7"/>
<keyword evidence="14" id="KW-1185">Reference proteome</keyword>
<organism evidence="13 14">
    <name type="scientific">Candidatus Endonucleibacter bathymodioli</name>
    <dbReference type="NCBI Taxonomy" id="539814"/>
    <lineage>
        <taxon>Bacteria</taxon>
        <taxon>Pseudomonadati</taxon>
        <taxon>Pseudomonadota</taxon>
        <taxon>Gammaproteobacteria</taxon>
        <taxon>Oceanospirillales</taxon>
        <taxon>Endozoicomonadaceae</taxon>
        <taxon>Candidatus Endonucleibacter</taxon>
    </lineage>
</organism>
<evidence type="ECO:0000256" key="1">
    <source>
        <dbReference type="ARBA" id="ARBA00000826"/>
    </source>
</evidence>
<comment type="similarity">
    <text evidence="4 10">Belongs to the glycosyl hydrolase 13 family. GlgB subfamily.</text>
</comment>
<dbReference type="GO" id="GO:0005978">
    <property type="term" value="P:glycogen biosynthetic process"/>
    <property type="evidence" value="ECO:0007669"/>
    <property type="project" value="UniProtKB-UniRule"/>
</dbReference>
<evidence type="ECO:0000256" key="2">
    <source>
        <dbReference type="ARBA" id="ARBA00002953"/>
    </source>
</evidence>
<dbReference type="Pfam" id="PF02922">
    <property type="entry name" value="CBM_48"/>
    <property type="match status" value="1"/>
</dbReference>
<keyword evidence="7 10" id="KW-0808">Transferase</keyword>
<evidence type="ECO:0000256" key="10">
    <source>
        <dbReference type="HAMAP-Rule" id="MF_00685"/>
    </source>
</evidence>
<evidence type="ECO:0000256" key="3">
    <source>
        <dbReference type="ARBA" id="ARBA00004964"/>
    </source>
</evidence>
<dbReference type="InterPro" id="IPR017853">
    <property type="entry name" value="GH"/>
</dbReference>
<evidence type="ECO:0000256" key="7">
    <source>
        <dbReference type="ARBA" id="ARBA00022679"/>
    </source>
</evidence>
<dbReference type="GO" id="GO:0003844">
    <property type="term" value="F:1,4-alpha-glucan branching enzyme activity"/>
    <property type="evidence" value="ECO:0007669"/>
    <property type="project" value="UniProtKB-UniRule"/>
</dbReference>
<dbReference type="NCBIfam" id="NF003811">
    <property type="entry name" value="PRK05402.1"/>
    <property type="match status" value="1"/>
</dbReference>
<dbReference type="InterPro" id="IPR013780">
    <property type="entry name" value="Glyco_hydro_b"/>
</dbReference>
<evidence type="ECO:0000256" key="11">
    <source>
        <dbReference type="PIRSR" id="PIRSR000463-1"/>
    </source>
</evidence>
<evidence type="ECO:0000313" key="13">
    <source>
        <dbReference type="EMBL" id="MDP0589249.1"/>
    </source>
</evidence>